<feature type="compositionally biased region" description="Polar residues" evidence="1">
    <location>
        <begin position="158"/>
        <end position="171"/>
    </location>
</feature>
<feature type="region of interest" description="Disordered" evidence="1">
    <location>
        <begin position="1373"/>
        <end position="1466"/>
    </location>
</feature>
<feature type="compositionally biased region" description="Basic residues" evidence="1">
    <location>
        <begin position="325"/>
        <end position="334"/>
    </location>
</feature>
<feature type="region of interest" description="Disordered" evidence="1">
    <location>
        <begin position="550"/>
        <end position="616"/>
    </location>
</feature>
<dbReference type="PROSITE" id="PS51038">
    <property type="entry name" value="BAH"/>
    <property type="match status" value="1"/>
</dbReference>
<feature type="region of interest" description="Disordered" evidence="1">
    <location>
        <begin position="888"/>
        <end position="942"/>
    </location>
</feature>
<evidence type="ECO:0000259" key="2">
    <source>
        <dbReference type="PROSITE" id="PS51038"/>
    </source>
</evidence>
<keyword evidence="4" id="KW-1185">Reference proteome</keyword>
<feature type="compositionally biased region" description="Low complexity" evidence="1">
    <location>
        <begin position="550"/>
        <end position="565"/>
    </location>
</feature>
<dbReference type="Pfam" id="PF21744">
    <property type="entry name" value="BAHCC1-like_Tudor"/>
    <property type="match status" value="1"/>
</dbReference>
<feature type="region of interest" description="Disordered" evidence="1">
    <location>
        <begin position="1"/>
        <end position="30"/>
    </location>
</feature>
<reference evidence="3 4" key="1">
    <citation type="journal article" date="2014" name="Nat. Commun.">
        <title>Molecular traces of alternative social organization in a termite genome.</title>
        <authorList>
            <person name="Terrapon N."/>
            <person name="Li C."/>
            <person name="Robertson H.M."/>
            <person name="Ji L."/>
            <person name="Meng X."/>
            <person name="Booth W."/>
            <person name="Chen Z."/>
            <person name="Childers C.P."/>
            <person name="Glastad K.M."/>
            <person name="Gokhale K."/>
            <person name="Gowin J."/>
            <person name="Gronenberg W."/>
            <person name="Hermansen R.A."/>
            <person name="Hu H."/>
            <person name="Hunt B.G."/>
            <person name="Huylmans A.K."/>
            <person name="Khalil S.M."/>
            <person name="Mitchell R.D."/>
            <person name="Munoz-Torres M.C."/>
            <person name="Mustard J.A."/>
            <person name="Pan H."/>
            <person name="Reese J.T."/>
            <person name="Scharf M.E."/>
            <person name="Sun F."/>
            <person name="Vogel H."/>
            <person name="Xiao J."/>
            <person name="Yang W."/>
            <person name="Yang Z."/>
            <person name="Yang Z."/>
            <person name="Zhou J."/>
            <person name="Zhu J."/>
            <person name="Brent C.S."/>
            <person name="Elsik C.G."/>
            <person name="Goodisman M.A."/>
            <person name="Liberles D.A."/>
            <person name="Roe R.M."/>
            <person name="Vargo E.L."/>
            <person name="Vilcinskas A."/>
            <person name="Wang J."/>
            <person name="Bornberg-Bauer E."/>
            <person name="Korb J."/>
            <person name="Zhang G."/>
            <person name="Liebig J."/>
        </authorList>
    </citation>
    <scope>NUCLEOTIDE SEQUENCE [LARGE SCALE GENOMIC DNA]</scope>
    <source>
        <tissue evidence="3">Whole organism</tissue>
    </source>
</reference>
<dbReference type="CDD" id="cd04714">
    <property type="entry name" value="BAH_BAHCC1"/>
    <property type="match status" value="1"/>
</dbReference>
<feature type="compositionally biased region" description="Low complexity" evidence="1">
    <location>
        <begin position="888"/>
        <end position="897"/>
    </location>
</feature>
<sequence>MDSSQDSSKLPACSSSSLSDMKRELSDLRPADEKAAETLQMLCQQSAVSQMKSSVVEGLTVTEHLNATFNDGEQVFGENCDNKVLNVTSGQIHADDLNNSSNNNVECGKVWGDMCLNQVCERVETMGRSLNEGSNMLGGLGLLCALAEQRFMEEVATASENSASKPESSGLTGDDVHNSSSPCLSVKSLESPPEVAGAGVDVNRNYKTRKSEQECKKYIASKVMQYYHHSGTGNNSGSSSPQHCSQQMLQSQKVVSLCSSPSLSSAEIMDAMELNMRMKLAELQRKYREKQRELSKLTPKKSSLSDVTANEVSDAPQTVSPVKRGPGRPRKKCNKLCLDSPPLSPPGGTGLAAPKLRVGRAPLLASSRELPPPVLEKVTELTARQCPRFDTDDDIAAPKLKASKPDILKPPTLTASRILTCAKFKPSPVTCNNSNVVTKGLKLPQCNVNLVKLTTSHGDVTKMKNASGKPGNESGGAWKNVGASASVTPCDIKHGSITAVSELGVVDKQRSALSTPTGHTFGWKPPAHLTLMSGESDSLFWFKTASSKSSVSKSQQQEQSSPSLEISEDHKPKLSLSPPPLSPSLPPCLSSSSSTSSTSSSSKKRKVGRPKKHFSVTGREIATETIVAKKPKSKSSLVGLLLSKSRHAKPLHIKPAHSVSHKPLTNSHVDSSVPSYGSRVVTSHKSNGSSSDGTNLYNKPLINSSRNNANNYLESGSNSVKINGFTKIGGRKGCESSGVVNKRNGTCLALSERKPNKIRPKLKAEAKVKTWSWCEDEDTVPMEWSGSKVKAVEPAVTSAAVLSQTCWAKKSEVKMEKPMAKVTTTSASEVVARSRKRKCSSNSSDSKSVITAVTSAATATTISTNFTTATITTTTATTTTITTTTTTTAATAAAPASKPSRKGKSVREKRAKHSCDGSSPTKRQKRSSPTSGQGTASSESEDIPLSILSKQTAAAAVAAVSALPTAPCQLTQVHLNTEKQRALTVVGGLFYAGTISAIQAPDIYGITLDGERGSRPHIYSREGILQDAILEVRPSNISDLTPGTRVCAYWSQQYRCLYPGTVAQPSSPDPELDLHFVNVEFDDGDSGRINLDDIRLLPKDYPIIEYDPEPSWMLGKRRRRNSGASCESHSKDRRASAEAANTNNNNNNNNVKRGAATQKQVPQTKESPSAADRNTAESSERKQQVPARPNSKTGSTSRSNSRVSCTTRPVSTTKTSTFSPTVETLRIPTDSDAAGKTEVSDRSSINGSGRERKRLKKRRREKLKRLLASVTGESILTVGLKKHRRKHRCSGGEEHCRHKRHHKRHRKHRHRNHNSNHTKDSSSGSSSAESGSRPGVADGDALSRLSPVLEQLDILEIQQTAIRHLTTEQEAAVDASVTTQSPETVTTAQAATANTIQSTATATDADDSDSETEHEQEVAADTTADPPKPADNSVISTADSKKVKKVKEVVKPKKGRDRQPSVESRSKMAAFLPARQLWGWSGRGFKRPGAKGRGKKEFYKAIQRGKETIRVGDCAVFLSTGRPDRPYIGRIESMWESWGTNMVVRVKWFYHPEETNGCPAQLQYPGALFESPHVDENDVQTISHKCEVLPLEGYTGRLGSEPQRYSTVYDNNDIYYLAGYYDPTTSQLTIEPGVV</sequence>
<dbReference type="PANTHER" id="PTHR12505">
    <property type="entry name" value="PHD FINGER TRANSCRIPTION FACTOR"/>
    <property type="match status" value="1"/>
</dbReference>
<dbReference type="PANTHER" id="PTHR12505:SF24">
    <property type="entry name" value="PROTEIN WINGED EYE"/>
    <property type="match status" value="1"/>
</dbReference>
<accession>A0A067RLN8</accession>
<dbReference type="InterPro" id="IPR052429">
    <property type="entry name" value="BAH_domain_protein"/>
</dbReference>
<feature type="compositionally biased region" description="Polar residues" evidence="1">
    <location>
        <begin position="306"/>
        <end position="320"/>
    </location>
</feature>
<feature type="compositionally biased region" description="Polar residues" evidence="1">
    <location>
        <begin position="1190"/>
        <end position="1203"/>
    </location>
</feature>
<gene>
    <name evidence="3" type="ORF">L798_01677</name>
</gene>
<feature type="compositionally biased region" description="Basic residues" evidence="1">
    <location>
        <begin position="1297"/>
        <end position="1316"/>
    </location>
</feature>
<dbReference type="InParanoid" id="A0A067RLN8"/>
<feature type="compositionally biased region" description="Low complexity" evidence="1">
    <location>
        <begin position="296"/>
        <end position="305"/>
    </location>
</feature>
<dbReference type="GO" id="GO:0003682">
    <property type="term" value="F:chromatin binding"/>
    <property type="evidence" value="ECO:0007669"/>
    <property type="project" value="InterPro"/>
</dbReference>
<proteinExistence type="predicted"/>
<dbReference type="eggNOG" id="KOG1886">
    <property type="taxonomic scope" value="Eukaryota"/>
</dbReference>
<dbReference type="InterPro" id="IPR043151">
    <property type="entry name" value="BAH_sf"/>
</dbReference>
<feature type="compositionally biased region" description="Basic and acidic residues" evidence="1">
    <location>
        <begin position="1174"/>
        <end position="1183"/>
    </location>
</feature>
<dbReference type="SMART" id="SM00439">
    <property type="entry name" value="BAH"/>
    <property type="match status" value="1"/>
</dbReference>
<feature type="region of interest" description="Disordered" evidence="1">
    <location>
        <begin position="1277"/>
        <end position="1340"/>
    </location>
</feature>
<evidence type="ECO:0000313" key="4">
    <source>
        <dbReference type="Proteomes" id="UP000027135"/>
    </source>
</evidence>
<feature type="compositionally biased region" description="Polar residues" evidence="1">
    <location>
        <begin position="916"/>
        <end position="938"/>
    </location>
</feature>
<feature type="compositionally biased region" description="Low complexity" evidence="1">
    <location>
        <begin position="1204"/>
        <end position="1217"/>
    </location>
</feature>
<feature type="compositionally biased region" description="Basic residues" evidence="1">
    <location>
        <begin position="899"/>
        <end position="912"/>
    </location>
</feature>
<organism evidence="3 4">
    <name type="scientific">Zootermopsis nevadensis</name>
    <name type="common">Dampwood termite</name>
    <dbReference type="NCBI Taxonomy" id="136037"/>
    <lineage>
        <taxon>Eukaryota</taxon>
        <taxon>Metazoa</taxon>
        <taxon>Ecdysozoa</taxon>
        <taxon>Arthropoda</taxon>
        <taxon>Hexapoda</taxon>
        <taxon>Insecta</taxon>
        <taxon>Pterygota</taxon>
        <taxon>Neoptera</taxon>
        <taxon>Polyneoptera</taxon>
        <taxon>Dictyoptera</taxon>
        <taxon>Blattodea</taxon>
        <taxon>Blattoidea</taxon>
        <taxon>Termitoidae</taxon>
        <taxon>Termopsidae</taxon>
        <taxon>Zootermopsis</taxon>
    </lineage>
</organism>
<feature type="compositionally biased region" description="Polar residues" evidence="1">
    <location>
        <begin position="663"/>
        <end position="702"/>
    </location>
</feature>
<evidence type="ECO:0000256" key="1">
    <source>
        <dbReference type="SAM" id="MobiDB-lite"/>
    </source>
</evidence>
<name>A0A067RLN8_ZOONE</name>
<feature type="region of interest" description="Disordered" evidence="1">
    <location>
        <begin position="290"/>
        <end position="353"/>
    </location>
</feature>
<evidence type="ECO:0000313" key="3">
    <source>
        <dbReference type="EMBL" id="KDR21525.1"/>
    </source>
</evidence>
<feature type="compositionally biased region" description="Basic and acidic residues" evidence="1">
    <location>
        <begin position="1446"/>
        <end position="1466"/>
    </location>
</feature>
<feature type="compositionally biased region" description="Basic and acidic residues" evidence="1">
    <location>
        <begin position="20"/>
        <end position="30"/>
    </location>
</feature>
<feature type="compositionally biased region" description="Basic residues" evidence="1">
    <location>
        <begin position="602"/>
        <end position="614"/>
    </location>
</feature>
<feature type="region of interest" description="Disordered" evidence="1">
    <location>
        <begin position="658"/>
        <end position="702"/>
    </location>
</feature>
<protein>
    <submittedName>
        <fullName evidence="3">Protein winged eye</fullName>
    </submittedName>
</protein>
<dbReference type="Gene3D" id="2.30.30.140">
    <property type="match status" value="1"/>
</dbReference>
<dbReference type="Pfam" id="PF01426">
    <property type="entry name" value="BAH"/>
    <property type="match status" value="1"/>
</dbReference>
<dbReference type="InterPro" id="IPR056841">
    <property type="entry name" value="TNRC18_BAHCC1-like_SH3"/>
</dbReference>
<feature type="compositionally biased region" description="Basic residues" evidence="1">
    <location>
        <begin position="1280"/>
        <end position="1289"/>
    </location>
</feature>
<feature type="region of interest" description="Disordered" evidence="1">
    <location>
        <begin position="1114"/>
        <end position="1260"/>
    </location>
</feature>
<feature type="compositionally biased region" description="Basic residues" evidence="1">
    <location>
        <begin position="1251"/>
        <end position="1260"/>
    </location>
</feature>
<dbReference type="Gene3D" id="2.30.30.490">
    <property type="match status" value="1"/>
</dbReference>
<dbReference type="Proteomes" id="UP000027135">
    <property type="component" value="Unassembled WGS sequence"/>
</dbReference>
<feature type="compositionally biased region" description="Low complexity" evidence="1">
    <location>
        <begin position="1141"/>
        <end position="1150"/>
    </location>
</feature>
<feature type="compositionally biased region" description="Low complexity" evidence="1">
    <location>
        <begin position="1321"/>
        <end position="1332"/>
    </location>
</feature>
<dbReference type="Pfam" id="PF24912">
    <property type="entry name" value="SH3_TNRC18"/>
    <property type="match status" value="1"/>
</dbReference>
<feature type="compositionally biased region" description="Low complexity" evidence="1">
    <location>
        <begin position="1384"/>
        <end position="1403"/>
    </location>
</feature>
<feature type="compositionally biased region" description="Low complexity" evidence="1">
    <location>
        <begin position="7"/>
        <end position="19"/>
    </location>
</feature>
<feature type="compositionally biased region" description="Polar residues" evidence="1">
    <location>
        <begin position="1157"/>
        <end position="1167"/>
    </location>
</feature>
<dbReference type="InterPro" id="IPR048924">
    <property type="entry name" value="BAHCC1-like_Tudor"/>
</dbReference>
<feature type="domain" description="BAH" evidence="2">
    <location>
        <begin position="1507"/>
        <end position="1632"/>
    </location>
</feature>
<dbReference type="EMBL" id="KK852549">
    <property type="protein sequence ID" value="KDR21525.1"/>
    <property type="molecule type" value="Genomic_DNA"/>
</dbReference>
<feature type="compositionally biased region" description="Pro residues" evidence="1">
    <location>
        <begin position="577"/>
        <end position="586"/>
    </location>
</feature>
<feature type="region of interest" description="Disordered" evidence="1">
    <location>
        <begin position="157"/>
        <end position="196"/>
    </location>
</feature>
<dbReference type="InterPro" id="IPR001025">
    <property type="entry name" value="BAH_dom"/>
</dbReference>
<feature type="compositionally biased region" description="Low complexity" evidence="1">
    <location>
        <begin position="587"/>
        <end position="601"/>
    </location>
</feature>